<comment type="catalytic activity">
    <reaction evidence="1">
        <text>ATP + protein L-histidine = ADP + protein N-phospho-L-histidine.</text>
        <dbReference type="EC" id="2.7.13.3"/>
    </reaction>
</comment>
<keyword evidence="10" id="KW-0732">Signal</keyword>
<dbReference type="PROSITE" id="PS50109">
    <property type="entry name" value="HIS_KIN"/>
    <property type="match status" value="1"/>
</dbReference>
<keyword evidence="9" id="KW-1133">Transmembrane helix</keyword>
<dbReference type="Gene3D" id="3.30.565.10">
    <property type="entry name" value="Histidine kinase-like ATPase, C-terminal domain"/>
    <property type="match status" value="1"/>
</dbReference>
<accession>A0A327NW10</accession>
<keyword evidence="9" id="KW-0812">Transmembrane</keyword>
<dbReference type="EC" id="2.7.13.3" evidence="2"/>
<dbReference type="Pfam" id="PF13581">
    <property type="entry name" value="HATPase_c_2"/>
    <property type="match status" value="1"/>
</dbReference>
<feature type="signal peptide" evidence="10">
    <location>
        <begin position="1"/>
        <end position="20"/>
    </location>
</feature>
<evidence type="ECO:0000259" key="11">
    <source>
        <dbReference type="PROSITE" id="PS50109"/>
    </source>
</evidence>
<evidence type="ECO:0000256" key="5">
    <source>
        <dbReference type="ARBA" id="ARBA00022741"/>
    </source>
</evidence>
<keyword evidence="13" id="KW-1185">Reference proteome</keyword>
<keyword evidence="7" id="KW-0067">ATP-binding</keyword>
<proteinExistence type="predicted"/>
<keyword evidence="8" id="KW-0802">TPR repeat</keyword>
<dbReference type="RefSeq" id="WP_111349339.1">
    <property type="nucleotide sequence ID" value="NZ_QLII01000001.1"/>
</dbReference>
<evidence type="ECO:0000256" key="3">
    <source>
        <dbReference type="ARBA" id="ARBA00022553"/>
    </source>
</evidence>
<feature type="repeat" description="TPR" evidence="8">
    <location>
        <begin position="251"/>
        <end position="284"/>
    </location>
</feature>
<protein>
    <recommendedName>
        <fullName evidence="2">histidine kinase</fullName>
        <ecNumber evidence="2">2.7.13.3</ecNumber>
    </recommendedName>
</protein>
<dbReference type="PANTHER" id="PTHR41523:SF8">
    <property type="entry name" value="ETHYLENE RESPONSE SENSOR PROTEIN"/>
    <property type="match status" value="1"/>
</dbReference>
<dbReference type="SUPFAM" id="SSF48452">
    <property type="entry name" value="TPR-like"/>
    <property type="match status" value="2"/>
</dbReference>
<dbReference type="Pfam" id="PF13424">
    <property type="entry name" value="TPR_12"/>
    <property type="match status" value="1"/>
</dbReference>
<keyword evidence="4" id="KW-0808">Transferase</keyword>
<dbReference type="InterPro" id="IPR011990">
    <property type="entry name" value="TPR-like_helical_dom_sf"/>
</dbReference>
<dbReference type="AlphaFoldDB" id="A0A327NW10"/>
<dbReference type="InterPro" id="IPR005467">
    <property type="entry name" value="His_kinase_dom"/>
</dbReference>
<dbReference type="SMART" id="SM00028">
    <property type="entry name" value="TPR"/>
    <property type="match status" value="4"/>
</dbReference>
<dbReference type="InterPro" id="IPR011495">
    <property type="entry name" value="Sig_transdc_His_kin_sub2_dim/P"/>
</dbReference>
<sequence length="769" mass="86922">MRRLLLITCLIGCTLLTASAQTQTGSSSQELLARLQQSKLDTHRVHVLQDLATYYMFKPNAQVADMDSAMTVARQAEQLSVRLHDPKGQATSFILYARVYNHDGKKEKAKALVRKAIALFSQFHYLDELGEAYFELGSYSPLIGSGLTERIQMAELALATFQQSGNKLKQANCNKELGDLYQVEGNNVQALASLKQALSLYKAVGRGRLQGVYDLLGQVCGELGDYKEAIRYGLLAVQTAEQSGDSTMLLATIYNRLGITYQNLHDLKQANLYFRRSIAIAEKYNDAGAICILATNISDTYVLLHQPVTALAFLRTIVKKYPLPDLASQIYITGQFINVYMASKQYRLAQPYSDRLVRLSENRERIDNETQLYAYGMLIRFFLATQQYQQADKYLVTHRALSQKMGSLRSLSTNHLWTFKVDSAQANYPAAITHYQRHKALNDSLFTESKSKQIALLQTQFDTKKKDQDIKLKGQHIELLKKQSELQLNDLSQTKLLRNVTFIVIALLLIILGLVYNRYRLKQKSSAILEAHQKEINDQNQSLQRLLTEKEWLLKEIHHRVKNNLQIVMSLLNTQSAYLTDEAAMLAIRDSQHRVQAISLIHHKLYQSENLSSIDMSTYIRELVEYLRDFFGTGQRIRFETHIDPVKLGVSYAVPIGLILNEAITNSIKYAFPDNSVGQIVISFQHTGGMTYLLTIADNGIGLPATMDSQQHDSLGLSLMRGLSDDIDGHFAIANDKGTRITMRFFYEPTDQPESADISSHLPFETTAL</sequence>
<dbReference type="Proteomes" id="UP000249016">
    <property type="component" value="Unassembled WGS sequence"/>
</dbReference>
<dbReference type="GO" id="GO:0005524">
    <property type="term" value="F:ATP binding"/>
    <property type="evidence" value="ECO:0007669"/>
    <property type="project" value="UniProtKB-KW"/>
</dbReference>
<dbReference type="InterPro" id="IPR019734">
    <property type="entry name" value="TPR_rpt"/>
</dbReference>
<evidence type="ECO:0000256" key="8">
    <source>
        <dbReference type="PROSITE-ProRule" id="PRU00339"/>
    </source>
</evidence>
<reference evidence="12 13" key="1">
    <citation type="submission" date="2018-06" db="EMBL/GenBank/DDBJ databases">
        <title>Spirosoma sp. HMF3257 Genome sequencing and assembly.</title>
        <authorList>
            <person name="Kang H."/>
            <person name="Cha I."/>
            <person name="Kim H."/>
            <person name="Kang J."/>
            <person name="Joh K."/>
        </authorList>
    </citation>
    <scope>NUCLEOTIDE SEQUENCE [LARGE SCALE GENOMIC DNA]</scope>
    <source>
        <strain evidence="12 13">HMF3257</strain>
    </source>
</reference>
<dbReference type="EMBL" id="QLII01000001">
    <property type="protein sequence ID" value="RAI78034.1"/>
    <property type="molecule type" value="Genomic_DNA"/>
</dbReference>
<name>A0A327NW10_9BACT</name>
<evidence type="ECO:0000256" key="6">
    <source>
        <dbReference type="ARBA" id="ARBA00022777"/>
    </source>
</evidence>
<evidence type="ECO:0000313" key="12">
    <source>
        <dbReference type="EMBL" id="RAI78034.1"/>
    </source>
</evidence>
<evidence type="ECO:0000256" key="1">
    <source>
        <dbReference type="ARBA" id="ARBA00000085"/>
    </source>
</evidence>
<evidence type="ECO:0000313" key="13">
    <source>
        <dbReference type="Proteomes" id="UP000249016"/>
    </source>
</evidence>
<evidence type="ECO:0000256" key="4">
    <source>
        <dbReference type="ARBA" id="ARBA00022679"/>
    </source>
</evidence>
<comment type="caution">
    <text evidence="12">The sequence shown here is derived from an EMBL/GenBank/DDBJ whole genome shotgun (WGS) entry which is preliminary data.</text>
</comment>
<dbReference type="PANTHER" id="PTHR41523">
    <property type="entry name" value="TWO-COMPONENT SYSTEM SENSOR PROTEIN"/>
    <property type="match status" value="1"/>
</dbReference>
<dbReference type="PROSITE" id="PS50005">
    <property type="entry name" value="TPR"/>
    <property type="match status" value="1"/>
</dbReference>
<dbReference type="Gene3D" id="1.25.40.10">
    <property type="entry name" value="Tetratricopeptide repeat domain"/>
    <property type="match status" value="2"/>
</dbReference>
<dbReference type="SUPFAM" id="SSF55874">
    <property type="entry name" value="ATPase domain of HSP90 chaperone/DNA topoisomerase II/histidine kinase"/>
    <property type="match status" value="1"/>
</dbReference>
<dbReference type="SMART" id="SM00387">
    <property type="entry name" value="HATPase_c"/>
    <property type="match status" value="1"/>
</dbReference>
<dbReference type="OrthoDB" id="9767435at2"/>
<gene>
    <name evidence="12" type="ORF">HMF3257_35180</name>
</gene>
<keyword evidence="5" id="KW-0547">Nucleotide-binding</keyword>
<evidence type="ECO:0000256" key="7">
    <source>
        <dbReference type="ARBA" id="ARBA00022840"/>
    </source>
</evidence>
<dbReference type="InterPro" id="IPR003594">
    <property type="entry name" value="HATPase_dom"/>
</dbReference>
<evidence type="ECO:0000256" key="9">
    <source>
        <dbReference type="SAM" id="Phobius"/>
    </source>
</evidence>
<dbReference type="Gene3D" id="3.30.450.20">
    <property type="entry name" value="PAS domain"/>
    <property type="match status" value="1"/>
</dbReference>
<keyword evidence="9" id="KW-0472">Membrane</keyword>
<evidence type="ECO:0000256" key="2">
    <source>
        <dbReference type="ARBA" id="ARBA00012438"/>
    </source>
</evidence>
<organism evidence="12 13">
    <name type="scientific">Spirosoma telluris</name>
    <dbReference type="NCBI Taxonomy" id="2183553"/>
    <lineage>
        <taxon>Bacteria</taxon>
        <taxon>Pseudomonadati</taxon>
        <taxon>Bacteroidota</taxon>
        <taxon>Cytophagia</taxon>
        <taxon>Cytophagales</taxon>
        <taxon>Cytophagaceae</taxon>
        <taxon>Spirosoma</taxon>
    </lineage>
</organism>
<dbReference type="GO" id="GO:0004673">
    <property type="term" value="F:protein histidine kinase activity"/>
    <property type="evidence" value="ECO:0007669"/>
    <property type="project" value="UniProtKB-EC"/>
</dbReference>
<dbReference type="InterPro" id="IPR036890">
    <property type="entry name" value="HATPase_C_sf"/>
</dbReference>
<feature type="transmembrane region" description="Helical" evidence="9">
    <location>
        <begin position="496"/>
        <end position="516"/>
    </location>
</feature>
<dbReference type="Pfam" id="PF07568">
    <property type="entry name" value="HisKA_2"/>
    <property type="match status" value="1"/>
</dbReference>
<evidence type="ECO:0000256" key="10">
    <source>
        <dbReference type="SAM" id="SignalP"/>
    </source>
</evidence>
<keyword evidence="6" id="KW-0418">Kinase</keyword>
<feature type="chain" id="PRO_5016381603" description="histidine kinase" evidence="10">
    <location>
        <begin position="21"/>
        <end position="769"/>
    </location>
</feature>
<feature type="domain" description="Histidine kinase" evidence="11">
    <location>
        <begin position="556"/>
        <end position="749"/>
    </location>
</feature>
<keyword evidence="3" id="KW-0597">Phosphoprotein</keyword>